<dbReference type="Proteomes" id="UP000321155">
    <property type="component" value="Unassembled WGS sequence"/>
</dbReference>
<accession>A0ABQ0X6S3</accession>
<keyword evidence="1" id="KW-0472">Membrane</keyword>
<organism evidence="2 3">
    <name type="scientific">Kocuria flava</name>
    <dbReference type="NCBI Taxonomy" id="446860"/>
    <lineage>
        <taxon>Bacteria</taxon>
        <taxon>Bacillati</taxon>
        <taxon>Actinomycetota</taxon>
        <taxon>Actinomycetes</taxon>
        <taxon>Micrococcales</taxon>
        <taxon>Micrococcaceae</taxon>
        <taxon>Kocuria</taxon>
    </lineage>
</organism>
<dbReference type="EMBL" id="BJZR01000084">
    <property type="protein sequence ID" value="GEO93095.1"/>
    <property type="molecule type" value="Genomic_DNA"/>
</dbReference>
<gene>
    <name evidence="2" type="ORF">KFL01_24010</name>
</gene>
<name>A0ABQ0X6S3_9MICC</name>
<evidence type="ECO:0000313" key="3">
    <source>
        <dbReference type="Proteomes" id="UP000321155"/>
    </source>
</evidence>
<comment type="caution">
    <text evidence="2">The sequence shown here is derived from an EMBL/GenBank/DDBJ whole genome shotgun (WGS) entry which is preliminary data.</text>
</comment>
<evidence type="ECO:0000256" key="1">
    <source>
        <dbReference type="SAM" id="Phobius"/>
    </source>
</evidence>
<keyword evidence="3" id="KW-1185">Reference proteome</keyword>
<feature type="transmembrane region" description="Helical" evidence="1">
    <location>
        <begin position="61"/>
        <end position="90"/>
    </location>
</feature>
<protein>
    <submittedName>
        <fullName evidence="2">Uncharacterized protein</fullName>
    </submittedName>
</protein>
<proteinExistence type="predicted"/>
<reference evidence="2 3" key="1">
    <citation type="submission" date="2019-07" db="EMBL/GenBank/DDBJ databases">
        <title>Whole genome shotgun sequence of Kocuria flava NBRC 107626.</title>
        <authorList>
            <person name="Hosoyama A."/>
            <person name="Uohara A."/>
            <person name="Ohji S."/>
            <person name="Ichikawa N."/>
        </authorList>
    </citation>
    <scope>NUCLEOTIDE SEQUENCE [LARGE SCALE GENOMIC DNA]</scope>
    <source>
        <strain evidence="2 3">NBRC 107626</strain>
    </source>
</reference>
<evidence type="ECO:0000313" key="2">
    <source>
        <dbReference type="EMBL" id="GEO93095.1"/>
    </source>
</evidence>
<keyword evidence="1" id="KW-0812">Transmembrane</keyword>
<keyword evidence="1" id="KW-1133">Transmembrane helix</keyword>
<sequence>MGTFFTGRFERAGRGDCGHRFPGAGTLGCSATRHPLSPWEAVLVQSRLVATPPPELTVQSITAGIGSAALFSGAVSIVVALFTTVIFNYLCAPWLEARKDWLKQQYELARDLKGRLANCGATLRMVEQPLKLGSSGFQPMPDPTAARKLTSGEVSLPANMRANRLYPIFTDLAKWAAEVITAHNRRGGGDSALERSAGQLIDLTARLIEAMDPVAFPWSRARALRRAERLHRSLLREGRTPATLPWGRKPRARWRFPRK</sequence>